<feature type="domain" description="Halobacterial output" evidence="1">
    <location>
        <begin position="8"/>
        <end position="75"/>
    </location>
</feature>
<dbReference type="AlphaFoldDB" id="A0ABD5ZWR3"/>
<accession>A0ABD5ZWR3</accession>
<dbReference type="Pfam" id="PF18545">
    <property type="entry name" value="HalOD1"/>
    <property type="match status" value="1"/>
</dbReference>
<name>A0ABD5ZWR3_9EURY</name>
<evidence type="ECO:0000259" key="1">
    <source>
        <dbReference type="Pfam" id="PF18545"/>
    </source>
</evidence>
<comment type="caution">
    <text evidence="2">The sequence shown here is derived from an EMBL/GenBank/DDBJ whole genome shotgun (WGS) entry which is preliminary data.</text>
</comment>
<dbReference type="Proteomes" id="UP001596434">
    <property type="component" value="Unassembled WGS sequence"/>
</dbReference>
<evidence type="ECO:0000313" key="2">
    <source>
        <dbReference type="EMBL" id="MFC7255057.1"/>
    </source>
</evidence>
<reference evidence="2 3" key="1">
    <citation type="journal article" date="2019" name="Int. J. Syst. Evol. Microbiol.">
        <title>The Global Catalogue of Microorganisms (GCM) 10K type strain sequencing project: providing services to taxonomists for standard genome sequencing and annotation.</title>
        <authorList>
            <consortium name="The Broad Institute Genomics Platform"/>
            <consortium name="The Broad Institute Genome Sequencing Center for Infectious Disease"/>
            <person name="Wu L."/>
            <person name="Ma J."/>
        </authorList>
    </citation>
    <scope>NUCLEOTIDE SEQUENCE [LARGE SCALE GENOMIC DNA]</scope>
    <source>
        <strain evidence="2 3">GX21</strain>
    </source>
</reference>
<sequence>MEYEIGPNEPVSTAVVRAVSAVQGREPCSLQPLADAVDPGALDALFAPQCGGTPRVGGRLSFVFNGCHVTVDNGEYLTLQLLEDRSCDERDEEYLDGRFR</sequence>
<dbReference type="InterPro" id="IPR040624">
    <property type="entry name" value="HalOD1"/>
</dbReference>
<dbReference type="RefSeq" id="WP_379703265.1">
    <property type="nucleotide sequence ID" value="NZ_JBHTAT010000001.1"/>
</dbReference>
<organism evidence="2 3">
    <name type="scientific">Haloplanus litoreus</name>
    <dbReference type="NCBI Taxonomy" id="767515"/>
    <lineage>
        <taxon>Archaea</taxon>
        <taxon>Methanobacteriati</taxon>
        <taxon>Methanobacteriota</taxon>
        <taxon>Stenosarchaea group</taxon>
        <taxon>Halobacteria</taxon>
        <taxon>Halobacteriales</taxon>
        <taxon>Haloferacaceae</taxon>
        <taxon>Haloplanus</taxon>
    </lineage>
</organism>
<proteinExistence type="predicted"/>
<keyword evidence="3" id="KW-1185">Reference proteome</keyword>
<protein>
    <submittedName>
        <fullName evidence="2">HalOD1 output domain-containing protein</fullName>
    </submittedName>
</protein>
<dbReference type="EMBL" id="JBHTAT010000001">
    <property type="protein sequence ID" value="MFC7255057.1"/>
    <property type="molecule type" value="Genomic_DNA"/>
</dbReference>
<gene>
    <name evidence="2" type="ORF">ACFQKE_07080</name>
</gene>
<evidence type="ECO:0000313" key="3">
    <source>
        <dbReference type="Proteomes" id="UP001596434"/>
    </source>
</evidence>